<evidence type="ECO:0000259" key="4">
    <source>
        <dbReference type="Pfam" id="PF05368"/>
    </source>
</evidence>
<dbReference type="PANTHER" id="PTHR47706">
    <property type="entry name" value="NMRA-LIKE FAMILY PROTEIN"/>
    <property type="match status" value="1"/>
</dbReference>
<evidence type="ECO:0000256" key="2">
    <source>
        <dbReference type="ARBA" id="ARBA00022857"/>
    </source>
</evidence>
<dbReference type="AlphaFoldDB" id="A0A9P8VCE0"/>
<proteinExistence type="inferred from homology"/>
<dbReference type="PANTHER" id="PTHR47706:SF4">
    <property type="entry name" value="NMRA-LIKE DOMAIN-CONTAINING PROTEIN"/>
    <property type="match status" value="1"/>
</dbReference>
<feature type="domain" description="NmrA-like" evidence="4">
    <location>
        <begin position="3"/>
        <end position="312"/>
    </location>
</feature>
<accession>A0A9P8VCE0</accession>
<comment type="similarity">
    <text evidence="1">Belongs to the NmrA-type oxidoreductase family. Isoflavone reductase subfamily.</text>
</comment>
<name>A0A9P8VCE0_9PEZI</name>
<dbReference type="Proteomes" id="UP000770015">
    <property type="component" value="Unassembled WGS sequence"/>
</dbReference>
<keyword evidence="2" id="KW-0521">NADP</keyword>
<dbReference type="OrthoDB" id="10000533at2759"/>
<sequence length="320" mass="35499">MVKIAVAGAGSGLALEIIDKLVEGQQHEVVAIVRKDPAQYPQQPGVTWVRASFEDKAELVQHFKGVEVVLNFIVVNTDPENTVGKLVIDAAVEAGVKRFAPSEWAMGQKLSDIIDRVPWYQSKLAIQKYLRDINAEKKVIEYSLFQVGQFLEYLGHPNQTTKHVPVMALGHDFENNRMVGVRGCEDEPIVFTAVGDIAAVVRAAVEYQGEWPVIGGVAGNKTSLRQVQKIVERIRGEPVTLDLAEAADVEAGILKLDMPPMSHPSIPENERHLWHAPGWTGILYATSKGAWDVGDEWNKLLPDYKFVTVEEFATKLWGQK</sequence>
<dbReference type="InterPro" id="IPR051609">
    <property type="entry name" value="NmrA/Isoflavone_reductase-like"/>
</dbReference>
<dbReference type="Pfam" id="PF05368">
    <property type="entry name" value="NmrA"/>
    <property type="match status" value="1"/>
</dbReference>
<dbReference type="GO" id="GO:0016491">
    <property type="term" value="F:oxidoreductase activity"/>
    <property type="evidence" value="ECO:0007669"/>
    <property type="project" value="UniProtKB-KW"/>
</dbReference>
<evidence type="ECO:0000313" key="5">
    <source>
        <dbReference type="EMBL" id="KAH6686878.1"/>
    </source>
</evidence>
<evidence type="ECO:0000313" key="6">
    <source>
        <dbReference type="Proteomes" id="UP000770015"/>
    </source>
</evidence>
<dbReference type="Gene3D" id="3.40.50.720">
    <property type="entry name" value="NAD(P)-binding Rossmann-like Domain"/>
    <property type="match status" value="1"/>
</dbReference>
<evidence type="ECO:0000256" key="1">
    <source>
        <dbReference type="ARBA" id="ARBA00005725"/>
    </source>
</evidence>
<dbReference type="InterPro" id="IPR036291">
    <property type="entry name" value="NAD(P)-bd_dom_sf"/>
</dbReference>
<keyword evidence="3" id="KW-0560">Oxidoreductase</keyword>
<evidence type="ECO:0000256" key="3">
    <source>
        <dbReference type="ARBA" id="ARBA00023002"/>
    </source>
</evidence>
<dbReference type="InterPro" id="IPR008030">
    <property type="entry name" value="NmrA-like"/>
</dbReference>
<comment type="caution">
    <text evidence="5">The sequence shown here is derived from an EMBL/GenBank/DDBJ whole genome shotgun (WGS) entry which is preliminary data.</text>
</comment>
<reference evidence="5" key="1">
    <citation type="journal article" date="2021" name="Nat. Commun.">
        <title>Genetic determinants of endophytism in the Arabidopsis root mycobiome.</title>
        <authorList>
            <person name="Mesny F."/>
            <person name="Miyauchi S."/>
            <person name="Thiergart T."/>
            <person name="Pickel B."/>
            <person name="Atanasova L."/>
            <person name="Karlsson M."/>
            <person name="Huettel B."/>
            <person name="Barry K.W."/>
            <person name="Haridas S."/>
            <person name="Chen C."/>
            <person name="Bauer D."/>
            <person name="Andreopoulos W."/>
            <person name="Pangilinan J."/>
            <person name="LaButti K."/>
            <person name="Riley R."/>
            <person name="Lipzen A."/>
            <person name="Clum A."/>
            <person name="Drula E."/>
            <person name="Henrissat B."/>
            <person name="Kohler A."/>
            <person name="Grigoriev I.V."/>
            <person name="Martin F.M."/>
            <person name="Hacquard S."/>
        </authorList>
    </citation>
    <scope>NUCLEOTIDE SEQUENCE</scope>
    <source>
        <strain evidence="5">MPI-SDFR-AT-0117</strain>
    </source>
</reference>
<dbReference type="SUPFAM" id="SSF51735">
    <property type="entry name" value="NAD(P)-binding Rossmann-fold domains"/>
    <property type="match status" value="1"/>
</dbReference>
<keyword evidence="6" id="KW-1185">Reference proteome</keyword>
<dbReference type="EMBL" id="JAGSXJ010000012">
    <property type="protein sequence ID" value="KAH6686878.1"/>
    <property type="molecule type" value="Genomic_DNA"/>
</dbReference>
<gene>
    <name evidence="5" type="ORF">F5X68DRAFT_208141</name>
</gene>
<protein>
    <recommendedName>
        <fullName evidence="4">NmrA-like domain-containing protein</fullName>
    </recommendedName>
</protein>
<organism evidence="5 6">
    <name type="scientific">Plectosphaerella plurivora</name>
    <dbReference type="NCBI Taxonomy" id="936078"/>
    <lineage>
        <taxon>Eukaryota</taxon>
        <taxon>Fungi</taxon>
        <taxon>Dikarya</taxon>
        <taxon>Ascomycota</taxon>
        <taxon>Pezizomycotina</taxon>
        <taxon>Sordariomycetes</taxon>
        <taxon>Hypocreomycetidae</taxon>
        <taxon>Glomerellales</taxon>
        <taxon>Plectosphaerellaceae</taxon>
        <taxon>Plectosphaerella</taxon>
    </lineage>
</organism>